<feature type="region of interest" description="Disordered" evidence="1">
    <location>
        <begin position="1"/>
        <end position="124"/>
    </location>
</feature>
<feature type="compositionally biased region" description="Basic and acidic residues" evidence="1">
    <location>
        <begin position="459"/>
        <end position="524"/>
    </location>
</feature>
<evidence type="ECO:0008006" key="4">
    <source>
        <dbReference type="Google" id="ProtNLM"/>
    </source>
</evidence>
<feature type="compositionally biased region" description="Basic and acidic residues" evidence="1">
    <location>
        <begin position="73"/>
        <end position="101"/>
    </location>
</feature>
<proteinExistence type="predicted"/>
<dbReference type="Proteomes" id="UP001175261">
    <property type="component" value="Unassembled WGS sequence"/>
</dbReference>
<feature type="compositionally biased region" description="Basic and acidic residues" evidence="1">
    <location>
        <begin position="398"/>
        <end position="408"/>
    </location>
</feature>
<feature type="compositionally biased region" description="Low complexity" evidence="1">
    <location>
        <begin position="413"/>
        <end position="425"/>
    </location>
</feature>
<reference evidence="2" key="1">
    <citation type="submission" date="2022-10" db="EMBL/GenBank/DDBJ databases">
        <title>Determination and structural analysis of whole genome sequence of Sarocladium strictum F4-1.</title>
        <authorList>
            <person name="Hu L."/>
            <person name="Jiang Y."/>
        </authorList>
    </citation>
    <scope>NUCLEOTIDE SEQUENCE</scope>
    <source>
        <strain evidence="2">F4-1</strain>
    </source>
</reference>
<keyword evidence="3" id="KW-1185">Reference proteome</keyword>
<evidence type="ECO:0000313" key="2">
    <source>
        <dbReference type="EMBL" id="KAK0383297.1"/>
    </source>
</evidence>
<sequence>MSSYEPYDRDRDYSRRYVREERRDDRDTRFYDRDRYDSRQHGSSRDLVPRVAREDSELSVEEIQRGFPPPTGRDIRKARSSDHYYDDDYDSRYDSRYDDRRSSRRGPGSIYHEEEEIRTKSKGMSKNEKIIAAVAGAALLVGGKELYDRHEAKDGHKDVQRNALSSAALAGVGALAAYQGAEFYSKQQAKKDQKATYILHRGRDGHVQEYYSDEDEDPKQKKGNKNFLESALAATGLGAAVKSLTGGEKDRDDRSDTRSRAGDRDGDDKDDKSGGNKIQKAAMASLLAGATEAFRVAKEPGGWKGEKTKRILTAAAGAAAVDSAQSGDHGKLGMAQSVIGGLVGNRLVNGSKNDIEEDKATGRSRSRSRARSQGGGMSGTSGLAALATAGLGAVGAKKAYDGYRESRSRSRGRAPSEGSRSPSPQKRSRSRSAVDRARNSLAKLGIGAGAGGAGALAVEDARRRDQDDYSDRGSRRGSRRYSDEHDDDYGSSRHDRDRDRDYYDDDRSYRGSSRRDRSRRRDDYTSESDLGDSEDDVKKQKRLREHRRY</sequence>
<feature type="compositionally biased region" description="Basic residues" evidence="1">
    <location>
        <begin position="539"/>
        <end position="549"/>
    </location>
</feature>
<gene>
    <name evidence="2" type="ORF">NLU13_9210</name>
</gene>
<comment type="caution">
    <text evidence="2">The sequence shown here is derived from an EMBL/GenBank/DDBJ whole genome shotgun (WGS) entry which is preliminary data.</text>
</comment>
<feature type="compositionally biased region" description="Acidic residues" evidence="1">
    <location>
        <begin position="525"/>
        <end position="535"/>
    </location>
</feature>
<organism evidence="2 3">
    <name type="scientific">Sarocladium strictum</name>
    <name type="common">Black bundle disease fungus</name>
    <name type="synonym">Acremonium strictum</name>
    <dbReference type="NCBI Taxonomy" id="5046"/>
    <lineage>
        <taxon>Eukaryota</taxon>
        <taxon>Fungi</taxon>
        <taxon>Dikarya</taxon>
        <taxon>Ascomycota</taxon>
        <taxon>Pezizomycotina</taxon>
        <taxon>Sordariomycetes</taxon>
        <taxon>Hypocreomycetidae</taxon>
        <taxon>Hypocreales</taxon>
        <taxon>Sarocladiaceae</taxon>
        <taxon>Sarocladium</taxon>
    </lineage>
</organism>
<dbReference type="EMBL" id="JAPDFR010000009">
    <property type="protein sequence ID" value="KAK0383297.1"/>
    <property type="molecule type" value="Genomic_DNA"/>
</dbReference>
<feature type="region of interest" description="Disordered" evidence="1">
    <location>
        <begin position="397"/>
        <end position="549"/>
    </location>
</feature>
<feature type="region of interest" description="Disordered" evidence="1">
    <location>
        <begin position="242"/>
        <end position="279"/>
    </location>
</feature>
<name>A0AA39L3Z3_SARSR</name>
<evidence type="ECO:0000313" key="3">
    <source>
        <dbReference type="Proteomes" id="UP001175261"/>
    </source>
</evidence>
<evidence type="ECO:0000256" key="1">
    <source>
        <dbReference type="SAM" id="MobiDB-lite"/>
    </source>
</evidence>
<feature type="compositionally biased region" description="Basic and acidic residues" evidence="1">
    <location>
        <begin position="111"/>
        <end position="124"/>
    </location>
</feature>
<feature type="compositionally biased region" description="Basic and acidic residues" evidence="1">
    <location>
        <begin position="247"/>
        <end position="274"/>
    </location>
</feature>
<feature type="region of interest" description="Disordered" evidence="1">
    <location>
        <begin position="345"/>
        <end position="382"/>
    </location>
</feature>
<accession>A0AA39L3Z3</accession>
<feature type="region of interest" description="Disordered" evidence="1">
    <location>
        <begin position="184"/>
        <end position="228"/>
    </location>
</feature>
<feature type="compositionally biased region" description="Basic and acidic residues" evidence="1">
    <location>
        <begin position="1"/>
        <end position="56"/>
    </location>
</feature>
<dbReference type="AlphaFoldDB" id="A0AA39L3Z3"/>
<protein>
    <recommendedName>
        <fullName evidence="4">DUF3824 domain-containing protein</fullName>
    </recommendedName>
</protein>